<evidence type="ECO:0000256" key="1">
    <source>
        <dbReference type="ARBA" id="ARBA00010876"/>
    </source>
</evidence>
<comment type="caution">
    <text evidence="7">The sequence shown here is derived from an EMBL/GenBank/DDBJ whole genome shotgun (WGS) entry which is preliminary data.</text>
</comment>
<dbReference type="Proteomes" id="UP000017081">
    <property type="component" value="Unassembled WGS sequence"/>
</dbReference>
<evidence type="ECO:0000256" key="2">
    <source>
        <dbReference type="ARBA" id="ARBA00023235"/>
    </source>
</evidence>
<keyword evidence="8" id="KW-1185">Reference proteome</keyword>
<evidence type="ECO:0000313" key="7">
    <source>
        <dbReference type="EMBL" id="ERT70005.1"/>
    </source>
</evidence>
<organism evidence="7 8">
    <name type="scientific">Cetobacterium somerae ATCC BAA-474</name>
    <dbReference type="NCBI Taxonomy" id="1319815"/>
    <lineage>
        <taxon>Bacteria</taxon>
        <taxon>Fusobacteriati</taxon>
        <taxon>Fusobacteriota</taxon>
        <taxon>Fusobacteriia</taxon>
        <taxon>Fusobacteriales</taxon>
        <taxon>Fusobacteriaceae</taxon>
        <taxon>Cetobacterium</taxon>
    </lineage>
</organism>
<evidence type="ECO:0000313" key="8">
    <source>
        <dbReference type="Proteomes" id="UP000017081"/>
    </source>
</evidence>
<feature type="active site" evidence="3">
    <location>
        <position position="128"/>
    </location>
</feature>
<evidence type="ECO:0000259" key="6">
    <source>
        <dbReference type="Pfam" id="PF00849"/>
    </source>
</evidence>
<dbReference type="InterPro" id="IPR006145">
    <property type="entry name" value="PsdUridine_synth_RsuA/RluA"/>
</dbReference>
<reference evidence="7 8" key="1">
    <citation type="submission" date="2013-08" db="EMBL/GenBank/DDBJ databases">
        <authorList>
            <person name="Weinstock G."/>
            <person name="Sodergren E."/>
            <person name="Wylie T."/>
            <person name="Fulton L."/>
            <person name="Fulton R."/>
            <person name="Fronick C."/>
            <person name="O'Laughlin M."/>
            <person name="Godfrey J."/>
            <person name="Miner T."/>
            <person name="Herter B."/>
            <person name="Appelbaum E."/>
            <person name="Cordes M."/>
            <person name="Lek S."/>
            <person name="Wollam A."/>
            <person name="Pepin K.H."/>
            <person name="Palsikar V.B."/>
            <person name="Mitreva M."/>
            <person name="Wilson R.K."/>
        </authorList>
    </citation>
    <scope>NUCLEOTIDE SEQUENCE [LARGE SCALE GENOMIC DNA]</scope>
    <source>
        <strain evidence="7 8">ATCC BAA-474</strain>
    </source>
</reference>
<dbReference type="RefSeq" id="WP_023049642.1">
    <property type="nucleotide sequence ID" value="NZ_CP173062.2"/>
</dbReference>
<dbReference type="eggNOG" id="COG0564">
    <property type="taxonomic scope" value="Bacteria"/>
</dbReference>
<dbReference type="InterPro" id="IPR020103">
    <property type="entry name" value="PsdUridine_synth_cat_dom_sf"/>
</dbReference>
<dbReference type="Pfam" id="PF00849">
    <property type="entry name" value="PseudoU_synth_2"/>
    <property type="match status" value="1"/>
</dbReference>
<dbReference type="GO" id="GO:0003723">
    <property type="term" value="F:RNA binding"/>
    <property type="evidence" value="ECO:0007669"/>
    <property type="project" value="UniProtKB-KW"/>
</dbReference>
<dbReference type="PANTHER" id="PTHR21600">
    <property type="entry name" value="MITOCHONDRIAL RNA PSEUDOURIDINE SYNTHASE"/>
    <property type="match status" value="1"/>
</dbReference>
<accession>U7VEP9</accession>
<dbReference type="EMBL" id="AXZF01000003">
    <property type="protein sequence ID" value="ERT70005.1"/>
    <property type="molecule type" value="Genomic_DNA"/>
</dbReference>
<dbReference type="PATRIC" id="fig|1319815.3.peg.90"/>
<dbReference type="GO" id="GO:0140098">
    <property type="term" value="F:catalytic activity, acting on RNA"/>
    <property type="evidence" value="ECO:0007669"/>
    <property type="project" value="UniProtKB-ARBA"/>
</dbReference>
<sequence length="289" mass="33148">MKFKVTEKSELMNFLIDNLSKQSKNNIKTLLSKEQVGVNGKIERQFNLILSPGDEVTINWNKNRNDKTPKGIKILFEDNDIVVIEKEEGLLSISTDKKSNERTAYKLLMDYMKSKDKKERIFIVHRLDKDTSGVMIFAKSEKIKTELQDNWDTLVLEREYAVIVEGVVKEKKGQIKSYLKDNKAFVTYSVKDDKTGGKLAITNYKVEKVKGKYTYLKASLETGRKNQIRVHMSDIGHPVVGDKKYGAQTNILKRLGLHAYTLKIKHPVTNKEMSFVSPTPKEFARIIGE</sequence>
<feature type="domain" description="Pseudouridine synthase RsuA/RluA-like" evidence="6">
    <location>
        <begin position="80"/>
        <end position="233"/>
    </location>
</feature>
<dbReference type="SUPFAM" id="SSF55174">
    <property type="entry name" value="Alpha-L RNA-binding motif"/>
    <property type="match status" value="1"/>
</dbReference>
<evidence type="ECO:0000256" key="4">
    <source>
        <dbReference type="PROSITE-ProRule" id="PRU00182"/>
    </source>
</evidence>
<dbReference type="STRING" id="1319815.HMPREF0202_00092"/>
<dbReference type="InterPro" id="IPR006224">
    <property type="entry name" value="PsdUridine_synth_RluA-like_CS"/>
</dbReference>
<dbReference type="GO" id="GO:0000455">
    <property type="term" value="P:enzyme-directed rRNA pseudouridine synthesis"/>
    <property type="evidence" value="ECO:0007669"/>
    <property type="project" value="TreeGrafter"/>
</dbReference>
<dbReference type="PANTHER" id="PTHR21600:SF44">
    <property type="entry name" value="RIBOSOMAL LARGE SUBUNIT PSEUDOURIDINE SYNTHASE D"/>
    <property type="match status" value="1"/>
</dbReference>
<proteinExistence type="inferred from homology"/>
<keyword evidence="2 5" id="KW-0413">Isomerase</keyword>
<keyword evidence="4" id="KW-0694">RNA-binding</keyword>
<dbReference type="CDD" id="cd02869">
    <property type="entry name" value="PseudoU_synth_RluA_like"/>
    <property type="match status" value="1"/>
</dbReference>
<dbReference type="InterPro" id="IPR006225">
    <property type="entry name" value="PsdUridine_synth_RluC/D"/>
</dbReference>
<dbReference type="NCBIfam" id="TIGR00005">
    <property type="entry name" value="rluA_subfam"/>
    <property type="match status" value="1"/>
</dbReference>
<dbReference type="GO" id="GO:0009982">
    <property type="term" value="F:pseudouridine synthase activity"/>
    <property type="evidence" value="ECO:0007669"/>
    <property type="project" value="InterPro"/>
</dbReference>
<dbReference type="InterPro" id="IPR050188">
    <property type="entry name" value="RluA_PseudoU_synthase"/>
</dbReference>
<comment type="function">
    <text evidence="5">Responsible for synthesis of pseudouridine from uracil.</text>
</comment>
<comment type="similarity">
    <text evidence="1 5">Belongs to the pseudouridine synthase RluA family.</text>
</comment>
<dbReference type="SUPFAM" id="SSF55120">
    <property type="entry name" value="Pseudouridine synthase"/>
    <property type="match status" value="1"/>
</dbReference>
<dbReference type="EC" id="5.4.99.-" evidence="5"/>
<dbReference type="PROSITE" id="PS50889">
    <property type="entry name" value="S4"/>
    <property type="match status" value="1"/>
</dbReference>
<protein>
    <recommendedName>
        <fullName evidence="5">Pseudouridine synthase</fullName>
        <ecNumber evidence="5">5.4.99.-</ecNumber>
    </recommendedName>
</protein>
<dbReference type="Gene3D" id="3.30.2350.10">
    <property type="entry name" value="Pseudouridine synthase"/>
    <property type="match status" value="1"/>
</dbReference>
<comment type="catalytic activity">
    <reaction evidence="5">
        <text>a uridine in RNA = a pseudouridine in RNA</text>
        <dbReference type="Rhea" id="RHEA:48348"/>
        <dbReference type="Rhea" id="RHEA-COMP:12068"/>
        <dbReference type="Rhea" id="RHEA-COMP:12069"/>
        <dbReference type="ChEBI" id="CHEBI:65314"/>
        <dbReference type="ChEBI" id="CHEBI:65315"/>
    </reaction>
</comment>
<name>U7VEP9_9FUSO</name>
<dbReference type="AlphaFoldDB" id="U7VEP9"/>
<gene>
    <name evidence="7" type="ORF">HMPREF0202_00092</name>
</gene>
<dbReference type="PROSITE" id="PS01129">
    <property type="entry name" value="PSI_RLU"/>
    <property type="match status" value="1"/>
</dbReference>
<dbReference type="HOGENOM" id="CLU_016902_8_5_0"/>
<evidence type="ECO:0000256" key="5">
    <source>
        <dbReference type="RuleBase" id="RU362028"/>
    </source>
</evidence>
<evidence type="ECO:0000256" key="3">
    <source>
        <dbReference type="PIRSR" id="PIRSR606225-1"/>
    </source>
</evidence>